<gene>
    <name evidence="2" type="ORF">B456_005G143400</name>
</gene>
<keyword evidence="3" id="KW-1185">Reference proteome</keyword>
<dbReference type="EMBL" id="CM001744">
    <property type="protein sequence ID" value="KJB30438.1"/>
    <property type="molecule type" value="Genomic_DNA"/>
</dbReference>
<name>A0A0D2PT48_GOSRA</name>
<dbReference type="eggNOG" id="ENOG502QU1T">
    <property type="taxonomic scope" value="Eukaryota"/>
</dbReference>
<reference evidence="2 3" key="1">
    <citation type="journal article" date="2012" name="Nature">
        <title>Repeated polyploidization of Gossypium genomes and the evolution of spinnable cotton fibres.</title>
        <authorList>
            <person name="Paterson A.H."/>
            <person name="Wendel J.F."/>
            <person name="Gundlach H."/>
            <person name="Guo H."/>
            <person name="Jenkins J."/>
            <person name="Jin D."/>
            <person name="Llewellyn D."/>
            <person name="Showmaker K.C."/>
            <person name="Shu S."/>
            <person name="Udall J."/>
            <person name="Yoo M.J."/>
            <person name="Byers R."/>
            <person name="Chen W."/>
            <person name="Doron-Faigenboim A."/>
            <person name="Duke M.V."/>
            <person name="Gong L."/>
            <person name="Grimwood J."/>
            <person name="Grover C."/>
            <person name="Grupp K."/>
            <person name="Hu G."/>
            <person name="Lee T.H."/>
            <person name="Li J."/>
            <person name="Lin L."/>
            <person name="Liu T."/>
            <person name="Marler B.S."/>
            <person name="Page J.T."/>
            <person name="Roberts A.W."/>
            <person name="Romanel E."/>
            <person name="Sanders W.S."/>
            <person name="Szadkowski E."/>
            <person name="Tan X."/>
            <person name="Tang H."/>
            <person name="Xu C."/>
            <person name="Wang J."/>
            <person name="Wang Z."/>
            <person name="Zhang D."/>
            <person name="Zhang L."/>
            <person name="Ashrafi H."/>
            <person name="Bedon F."/>
            <person name="Bowers J.E."/>
            <person name="Brubaker C.L."/>
            <person name="Chee P.W."/>
            <person name="Das S."/>
            <person name="Gingle A.R."/>
            <person name="Haigler C.H."/>
            <person name="Harker D."/>
            <person name="Hoffmann L.V."/>
            <person name="Hovav R."/>
            <person name="Jones D.C."/>
            <person name="Lemke C."/>
            <person name="Mansoor S."/>
            <person name="ur Rahman M."/>
            <person name="Rainville L.N."/>
            <person name="Rambani A."/>
            <person name="Reddy U.K."/>
            <person name="Rong J.K."/>
            <person name="Saranga Y."/>
            <person name="Scheffler B.E."/>
            <person name="Scheffler J.A."/>
            <person name="Stelly D.M."/>
            <person name="Triplett B.A."/>
            <person name="Van Deynze A."/>
            <person name="Vaslin M.F."/>
            <person name="Waghmare V.N."/>
            <person name="Walford S.A."/>
            <person name="Wright R.J."/>
            <person name="Zaki E.A."/>
            <person name="Zhang T."/>
            <person name="Dennis E.S."/>
            <person name="Mayer K.F."/>
            <person name="Peterson D.G."/>
            <person name="Rokhsar D.S."/>
            <person name="Wang X."/>
            <person name="Schmutz J."/>
        </authorList>
    </citation>
    <scope>NUCLEOTIDE SEQUENCE [LARGE SCALE GENOMIC DNA]</scope>
</reference>
<sequence>MLISIEEEYYINLYVGGKFVCDPHVSYLGGEMVRLKEDPDTISYFEFRALQGNLRVVWNNSSTINMLNYWVKHKEIDLYVEHEIDTAIFANDDLMLTVATVEGVEGVEGLNGEGVEVAGSESGESLGGEGVEVVGSQGGEGGEVEGVDGLDASIERLKESDEGLNSSVEEDGEEGVEDESESDLENKNVFLMKVVYSSDGDDDEEFQEARKKQFKSTIRKYSMCCRRELQIIKNKPNRCKWEYLQVTVTCPDTCNFRNKMVNVKVITNHFEATIMDHLKMKLREIQRMVASEMHVNVNMTRCRRAKKVEFTILWDYADKLGLKNLKSTIKMAVNRVMSESLPHFNRFYVCFEALKRGWKEGCKPILGLDGFFLKGPFKGKMLSAVGRDENNQMYQVVWGIAFQGLYLVSDIVDNKLYRAYNSSIVESRFKSIITMLEEIRVKVMTRIVDKRKQYPVDYLHRYYQNETYMKACAYALQPINGSHEWRKFGIEPMLPPVEKTMHVQELEAKKGWYDRNLSAHKNPLQQRR</sequence>
<dbReference type="PANTHER" id="PTHR31973:SF187">
    <property type="entry name" value="MUTATOR TRANSPOSASE MUDRA PROTEIN"/>
    <property type="match status" value="1"/>
</dbReference>
<protein>
    <recommendedName>
        <fullName evidence="4">Transposase MuDR plant domain-containing protein</fullName>
    </recommendedName>
</protein>
<feature type="region of interest" description="Disordered" evidence="1">
    <location>
        <begin position="158"/>
        <end position="183"/>
    </location>
</feature>
<dbReference type="PANTHER" id="PTHR31973">
    <property type="entry name" value="POLYPROTEIN, PUTATIVE-RELATED"/>
    <property type="match status" value="1"/>
</dbReference>
<organism evidence="2 3">
    <name type="scientific">Gossypium raimondii</name>
    <name type="common">Peruvian cotton</name>
    <name type="synonym">Gossypium klotzschianum subsp. raimondii</name>
    <dbReference type="NCBI Taxonomy" id="29730"/>
    <lineage>
        <taxon>Eukaryota</taxon>
        <taxon>Viridiplantae</taxon>
        <taxon>Streptophyta</taxon>
        <taxon>Embryophyta</taxon>
        <taxon>Tracheophyta</taxon>
        <taxon>Spermatophyta</taxon>
        <taxon>Magnoliopsida</taxon>
        <taxon>eudicotyledons</taxon>
        <taxon>Gunneridae</taxon>
        <taxon>Pentapetalae</taxon>
        <taxon>rosids</taxon>
        <taxon>malvids</taxon>
        <taxon>Malvales</taxon>
        <taxon>Malvaceae</taxon>
        <taxon>Malvoideae</taxon>
        <taxon>Gossypium</taxon>
    </lineage>
</organism>
<dbReference type="Proteomes" id="UP000032304">
    <property type="component" value="Chromosome 5"/>
</dbReference>
<dbReference type="AlphaFoldDB" id="A0A0D2PT48"/>
<evidence type="ECO:0000313" key="2">
    <source>
        <dbReference type="EMBL" id="KJB30438.1"/>
    </source>
</evidence>
<feature type="compositionally biased region" description="Acidic residues" evidence="1">
    <location>
        <begin position="168"/>
        <end position="183"/>
    </location>
</feature>
<evidence type="ECO:0000313" key="3">
    <source>
        <dbReference type="Proteomes" id="UP000032304"/>
    </source>
</evidence>
<dbReference type="Gramene" id="KJB30438">
    <property type="protein sequence ID" value="KJB30438"/>
    <property type="gene ID" value="B456_005G143400"/>
</dbReference>
<proteinExistence type="predicted"/>
<evidence type="ECO:0008006" key="4">
    <source>
        <dbReference type="Google" id="ProtNLM"/>
    </source>
</evidence>
<evidence type="ECO:0000256" key="1">
    <source>
        <dbReference type="SAM" id="MobiDB-lite"/>
    </source>
</evidence>
<accession>A0A0D2PT48</accession>